<feature type="domain" description="ABC3 transporter permease C-terminal" evidence="9">
    <location>
        <begin position="640"/>
        <end position="755"/>
    </location>
</feature>
<evidence type="ECO:0000256" key="1">
    <source>
        <dbReference type="ARBA" id="ARBA00004651"/>
    </source>
</evidence>
<feature type="transmembrane region" description="Helical" evidence="8">
    <location>
        <begin position="226"/>
        <end position="249"/>
    </location>
</feature>
<organism evidence="10 11">
    <name type="scientific">Schaedlerella arabinosiphila</name>
    <dbReference type="NCBI Taxonomy" id="2044587"/>
    <lineage>
        <taxon>Bacteria</taxon>
        <taxon>Bacillati</taxon>
        <taxon>Bacillota</taxon>
        <taxon>Clostridia</taxon>
        <taxon>Lachnospirales</taxon>
        <taxon>Lachnospiraceae</taxon>
        <taxon>Schaedlerella</taxon>
    </lineage>
</organism>
<proteinExistence type="inferred from homology"/>
<feature type="transmembrane region" description="Helical" evidence="8">
    <location>
        <begin position="629"/>
        <end position="652"/>
    </location>
</feature>
<dbReference type="PANTHER" id="PTHR30572:SF4">
    <property type="entry name" value="ABC TRANSPORTER PERMEASE YTRF"/>
    <property type="match status" value="1"/>
</dbReference>
<evidence type="ECO:0000256" key="7">
    <source>
        <dbReference type="SAM" id="Coils"/>
    </source>
</evidence>
<dbReference type="RefSeq" id="WP_125129345.1">
    <property type="nucleotide sequence ID" value="NZ_RHJS01000002.1"/>
</dbReference>
<keyword evidence="3 8" id="KW-0812">Transmembrane</keyword>
<accession>A0A3R8JRR1</accession>
<evidence type="ECO:0000256" key="6">
    <source>
        <dbReference type="ARBA" id="ARBA00038076"/>
    </source>
</evidence>
<evidence type="ECO:0000259" key="9">
    <source>
        <dbReference type="Pfam" id="PF02687"/>
    </source>
</evidence>
<evidence type="ECO:0000256" key="5">
    <source>
        <dbReference type="ARBA" id="ARBA00023136"/>
    </source>
</evidence>
<dbReference type="GO" id="GO:0005886">
    <property type="term" value="C:plasma membrane"/>
    <property type="evidence" value="ECO:0007669"/>
    <property type="project" value="UniProtKB-SubCell"/>
</dbReference>
<feature type="transmembrane region" description="Helical" evidence="8">
    <location>
        <begin position="687"/>
        <end position="709"/>
    </location>
</feature>
<evidence type="ECO:0000313" key="11">
    <source>
        <dbReference type="Proteomes" id="UP000274920"/>
    </source>
</evidence>
<keyword evidence="4 8" id="KW-1133">Transmembrane helix</keyword>
<dbReference type="AlphaFoldDB" id="A0A3R8JRR1"/>
<keyword evidence="7" id="KW-0175">Coiled coil</keyword>
<comment type="caution">
    <text evidence="10">The sequence shown here is derived from an EMBL/GenBank/DDBJ whole genome shotgun (WGS) entry which is preliminary data.</text>
</comment>
<dbReference type="Proteomes" id="UP000274920">
    <property type="component" value="Unassembled WGS sequence"/>
</dbReference>
<keyword evidence="11" id="KW-1185">Reference proteome</keyword>
<feature type="transmembrane region" description="Helical" evidence="8">
    <location>
        <begin position="348"/>
        <end position="368"/>
    </location>
</feature>
<feature type="transmembrane region" description="Helical" evidence="8">
    <location>
        <begin position="729"/>
        <end position="747"/>
    </location>
</feature>
<keyword evidence="2" id="KW-1003">Cell membrane</keyword>
<comment type="subcellular location">
    <subcellularLocation>
        <location evidence="1">Cell membrane</location>
        <topology evidence="1">Multi-pass membrane protein</topology>
    </subcellularLocation>
</comment>
<reference evidence="10" key="1">
    <citation type="submission" date="2018-10" db="EMBL/GenBank/DDBJ databases">
        <title>Schaedlerella arabinophila gen. nov. sp. nov., isolated from the mouse intestinal tract and comparative analysis with the genome of the closely related altered Schaedler flora strain ASF502.</title>
        <authorList>
            <person name="Miyake S."/>
            <person name="Soh M."/>
            <person name="Seedorf H."/>
        </authorList>
    </citation>
    <scope>NUCLEOTIDE SEQUENCE [LARGE SCALE GENOMIC DNA]</scope>
    <source>
        <strain evidence="10">DSM 106076</strain>
    </source>
</reference>
<comment type="similarity">
    <text evidence="6">Belongs to the ABC-4 integral membrane protein family.</text>
</comment>
<feature type="transmembrane region" description="Helical" evidence="8">
    <location>
        <begin position="170"/>
        <end position="190"/>
    </location>
</feature>
<dbReference type="PANTHER" id="PTHR30572">
    <property type="entry name" value="MEMBRANE COMPONENT OF TRANSPORTER-RELATED"/>
    <property type="match status" value="1"/>
</dbReference>
<feature type="coiled-coil region" evidence="7">
    <location>
        <begin position="589"/>
        <end position="616"/>
    </location>
</feature>
<evidence type="ECO:0000313" key="10">
    <source>
        <dbReference type="EMBL" id="RRK34187.1"/>
    </source>
</evidence>
<feature type="transmembrane region" description="Helical" evidence="8">
    <location>
        <begin position="20"/>
        <end position="42"/>
    </location>
</feature>
<feature type="transmembrane region" description="Helical" evidence="8">
    <location>
        <begin position="269"/>
        <end position="292"/>
    </location>
</feature>
<protein>
    <submittedName>
        <fullName evidence="10">ABC transporter permease</fullName>
    </submittedName>
</protein>
<feature type="domain" description="ABC3 transporter permease C-terminal" evidence="9">
    <location>
        <begin position="176"/>
        <end position="302"/>
    </location>
</feature>
<evidence type="ECO:0000256" key="8">
    <source>
        <dbReference type="SAM" id="Phobius"/>
    </source>
</evidence>
<evidence type="ECO:0000256" key="4">
    <source>
        <dbReference type="ARBA" id="ARBA00022989"/>
    </source>
</evidence>
<sequence length="766" mass="84907">MWRDYSSGLLKNNHTSVLSVRVSAFISALLLSLLCGLFYNMWKYEVERIEREEGGWHSRLIGEISDKDLEVIKNFGNVKDAVRNESGKAGISTDIGDAEALTDIEGAEALTVNEGAENSADLYFYDLRNVFSDTPRIAELVGISPEKAVYNYPLLAMYLIRDSRDTAPRLVFPMFIIIMAMASMSLVVIIHNAFAVSMNARVHQFGIFSSIGATPRQIRTCLLQEAAALCAVPVIAGNLLGIAGAMGLLHMTNVLLAGGAAGRHKAVFGVHPLVLAGALGVTVVTIWISAWLPAKKLSRLTPLEAIRSTDELQLKRRKNSPILARLFGVEGELAGNALKAQKKALRTASFSLALAFMAYTMMQCFFSLSGISTRETYFERYQNVWDIMVTVKDAGADIFEETKAVRNLAGVKDAAAYQKASAKRIITEEEMSEDMKAFGGFSHASGEFVTKVDSGWLVNAPILVMDDESFLDYCKQIGIAPRLDGAVIRNQIRDVTNPDFRHPDFMPYLKQDDLEKESVSILRQSGNEQVTAEIPVLSYAEEVPALREEYAALDYYELVHFIPVSLWEEIKGQTGGGESDFYIRVIGKENAALEELNALQDQIEQLLSRKYTVECENRIQEYETNRSQIWGVMTFFGALCVLLALIGIGNIFSNTLGFVRQRKREFARYMSIGLTPEELRKMFCIEALAIAGRPILITLPPAVLAAGYMLKLSYVDAGEFLAEAPLMPIIAFMLAILGAVGLAYFLAWRNVRRISLAEVLRDDTMM</sequence>
<evidence type="ECO:0000256" key="2">
    <source>
        <dbReference type="ARBA" id="ARBA00022475"/>
    </source>
</evidence>
<dbReference type="EMBL" id="RHJS01000002">
    <property type="protein sequence ID" value="RRK34187.1"/>
    <property type="molecule type" value="Genomic_DNA"/>
</dbReference>
<evidence type="ECO:0000256" key="3">
    <source>
        <dbReference type="ARBA" id="ARBA00022692"/>
    </source>
</evidence>
<dbReference type="GO" id="GO:0022857">
    <property type="term" value="F:transmembrane transporter activity"/>
    <property type="evidence" value="ECO:0007669"/>
    <property type="project" value="TreeGrafter"/>
</dbReference>
<keyword evidence="5 8" id="KW-0472">Membrane</keyword>
<gene>
    <name evidence="10" type="ORF">EBB54_24785</name>
</gene>
<name>A0A3R8JRR1_9FIRM</name>
<dbReference type="InterPro" id="IPR003838">
    <property type="entry name" value="ABC3_permease_C"/>
</dbReference>
<dbReference type="Pfam" id="PF02687">
    <property type="entry name" value="FtsX"/>
    <property type="match status" value="2"/>
</dbReference>
<dbReference type="InterPro" id="IPR050250">
    <property type="entry name" value="Macrolide_Exporter_MacB"/>
</dbReference>